<name>I0J3K1_9EUGL</name>
<dbReference type="InterPro" id="IPR005880">
    <property type="entry name" value="Ribosomal_uL2_bac/org-type"/>
</dbReference>
<dbReference type="SUPFAM" id="SSF50104">
    <property type="entry name" value="Translation proteins SH3-like domain"/>
    <property type="match status" value="1"/>
</dbReference>
<dbReference type="InterPro" id="IPR022671">
    <property type="entry name" value="Ribosomal_uL2_CS"/>
</dbReference>
<dbReference type="AlphaFoldDB" id="I0J3K1"/>
<feature type="domain" description="Large ribosomal subunit protein uL2 C-terminal" evidence="6">
    <location>
        <begin position="124"/>
        <end position="253"/>
    </location>
</feature>
<dbReference type="NCBIfam" id="TIGR01171">
    <property type="entry name" value="rplB_bact"/>
    <property type="match status" value="1"/>
</dbReference>
<dbReference type="InterPro" id="IPR022666">
    <property type="entry name" value="Ribosomal_uL2_RNA-bd_dom"/>
</dbReference>
<accession>I0J3K1</accession>
<dbReference type="GO" id="GO:0003723">
    <property type="term" value="F:RNA binding"/>
    <property type="evidence" value="ECO:0007669"/>
    <property type="project" value="InterPro"/>
</dbReference>
<dbReference type="InterPro" id="IPR022669">
    <property type="entry name" value="Ribosomal_uL2_C"/>
</dbReference>
<evidence type="ECO:0000256" key="2">
    <source>
        <dbReference type="ARBA" id="ARBA00022980"/>
    </source>
</evidence>
<dbReference type="HAMAP" id="MF_01320_B">
    <property type="entry name" value="Ribosomal_uL2_B"/>
    <property type="match status" value="1"/>
</dbReference>
<dbReference type="FunFam" id="4.10.950.10:FF:000001">
    <property type="entry name" value="50S ribosomal protein L2"/>
    <property type="match status" value="1"/>
</dbReference>
<evidence type="ECO:0000313" key="8">
    <source>
        <dbReference type="EMBL" id="CCE26474.1"/>
    </source>
</evidence>
<comment type="similarity">
    <text evidence="1">Belongs to the universal ribosomal protein uL2 family.</text>
</comment>
<evidence type="ECO:0000256" key="5">
    <source>
        <dbReference type="SAM" id="MobiDB-lite"/>
    </source>
</evidence>
<dbReference type="GeneID" id="12354958"/>
<dbReference type="InterPro" id="IPR002171">
    <property type="entry name" value="Ribosomal_uL2"/>
</dbReference>
<dbReference type="PANTHER" id="PTHR13691">
    <property type="entry name" value="RIBOSOMAL PROTEIN L2"/>
    <property type="match status" value="1"/>
</dbReference>
<keyword evidence="3" id="KW-0687">Ribonucleoprotein</keyword>
<dbReference type="Pfam" id="PF03947">
    <property type="entry name" value="Ribosomal_L2_C"/>
    <property type="match status" value="1"/>
</dbReference>
<dbReference type="GO" id="GO:0016740">
    <property type="term" value="F:transferase activity"/>
    <property type="evidence" value="ECO:0007669"/>
    <property type="project" value="InterPro"/>
</dbReference>
<organism evidence="8">
    <name type="scientific">Eutreptiella gymnastica</name>
    <dbReference type="NCBI Taxonomy" id="73025"/>
    <lineage>
        <taxon>Eukaryota</taxon>
        <taxon>Discoba</taxon>
        <taxon>Euglenozoa</taxon>
        <taxon>Euglenida</taxon>
        <taxon>Spirocuta</taxon>
        <taxon>Euglenophyceae</taxon>
        <taxon>Eutreptiales</taxon>
        <taxon>Eutreptiaceae</taxon>
        <taxon>Eutreptiella</taxon>
    </lineage>
</organism>
<dbReference type="FunFam" id="2.30.30.30:FF:000001">
    <property type="entry name" value="50S ribosomal protein L2"/>
    <property type="match status" value="1"/>
</dbReference>
<dbReference type="InterPro" id="IPR008991">
    <property type="entry name" value="Translation_prot_SH3-like_sf"/>
</dbReference>
<sequence length="274" mass="30336">MGIRFYKAYTAGTRNRSVSDFSEITSSKPEKSLISFKHRARGRNNRGVITSRNRGGGHKRIYREIDFKRDKLGIFAKVHSIEYDPNRNARLALLHYLDGTKRYILYPYTLSVGDRVISNFDVPIQIGNSAPLKSIPLGTEVHNIELQPGKGGQIARAAGSLAQIIAKENDLVTLRLPSGEVRMISKNCWATIGQVGNVDAANIVIGKAGRTRWLGKTPKVRGVAMNPCDHAHGGGEGRSPIGRPRPVTPWGRPALGVKTRKSKRYSNKFIVRSR</sequence>
<dbReference type="PROSITE" id="PS00467">
    <property type="entry name" value="RIBOSOMAL_L2"/>
    <property type="match status" value="1"/>
</dbReference>
<keyword evidence="8" id="KW-0934">Plastid</keyword>
<dbReference type="SMART" id="SM01383">
    <property type="entry name" value="Ribosomal_L2"/>
    <property type="match status" value="1"/>
</dbReference>
<proteinExistence type="inferred from homology"/>
<evidence type="ECO:0000259" key="6">
    <source>
        <dbReference type="SMART" id="SM01382"/>
    </source>
</evidence>
<dbReference type="Gene3D" id="2.40.50.140">
    <property type="entry name" value="Nucleic acid-binding proteins"/>
    <property type="match status" value="1"/>
</dbReference>
<gene>
    <name evidence="8" type="primary">rpl2</name>
</gene>
<dbReference type="FunFam" id="2.40.50.140:FF:000003">
    <property type="entry name" value="50S ribosomal protein L2"/>
    <property type="match status" value="1"/>
</dbReference>
<feature type="domain" description="Large ribosomal subunit protein uL2 RNA-binding" evidence="7">
    <location>
        <begin position="42"/>
        <end position="118"/>
    </location>
</feature>
<dbReference type="SMART" id="SM01382">
    <property type="entry name" value="Ribosomal_L2_C"/>
    <property type="match status" value="1"/>
</dbReference>
<dbReference type="EMBL" id="HE605038">
    <property type="protein sequence ID" value="CCE26474.1"/>
    <property type="molecule type" value="Genomic_DNA"/>
</dbReference>
<dbReference type="GO" id="GO:0032543">
    <property type="term" value="P:mitochondrial translation"/>
    <property type="evidence" value="ECO:0007669"/>
    <property type="project" value="TreeGrafter"/>
</dbReference>
<dbReference type="InterPro" id="IPR014726">
    <property type="entry name" value="Ribosomal_uL2_dom3"/>
</dbReference>
<reference evidence="8" key="1">
    <citation type="journal article" date="2012" name="PLoS ONE">
        <title>The plastid genome of eutreptiella provides a window into the process of secondary endosymbiosis of plastid in euglenids.</title>
        <authorList>
            <person name="Hrda S."/>
            <person name="Fousek J."/>
            <person name="Szabova J."/>
            <person name="Hampl V."/>
            <person name="Vlcek C."/>
        </authorList>
    </citation>
    <scope>NUCLEOTIDE SEQUENCE</scope>
    <source>
        <strain evidence="8">K-0333</strain>
    </source>
</reference>
<dbReference type="GO" id="GO:0005762">
    <property type="term" value="C:mitochondrial large ribosomal subunit"/>
    <property type="evidence" value="ECO:0007669"/>
    <property type="project" value="TreeGrafter"/>
</dbReference>
<dbReference type="Gene3D" id="2.30.30.30">
    <property type="match status" value="1"/>
</dbReference>
<evidence type="ECO:0000259" key="7">
    <source>
        <dbReference type="SMART" id="SM01383"/>
    </source>
</evidence>
<dbReference type="InterPro" id="IPR014722">
    <property type="entry name" value="Rib_uL2_dom2"/>
</dbReference>
<dbReference type="Pfam" id="PF00181">
    <property type="entry name" value="Ribosomal_L2_N"/>
    <property type="match status" value="1"/>
</dbReference>
<keyword evidence="2 8" id="KW-0689">Ribosomal protein</keyword>
<evidence type="ECO:0000256" key="1">
    <source>
        <dbReference type="ARBA" id="ARBA00005636"/>
    </source>
</evidence>
<dbReference type="GO" id="GO:0003735">
    <property type="term" value="F:structural constituent of ribosome"/>
    <property type="evidence" value="ECO:0007669"/>
    <property type="project" value="InterPro"/>
</dbReference>
<dbReference type="PIRSF" id="PIRSF002158">
    <property type="entry name" value="Ribosomal_L2"/>
    <property type="match status" value="1"/>
</dbReference>
<dbReference type="InterPro" id="IPR012340">
    <property type="entry name" value="NA-bd_OB-fold"/>
</dbReference>
<evidence type="ECO:0000256" key="3">
    <source>
        <dbReference type="ARBA" id="ARBA00023274"/>
    </source>
</evidence>
<feature type="region of interest" description="Disordered" evidence="5">
    <location>
        <begin position="224"/>
        <end position="254"/>
    </location>
</feature>
<geneLocation type="plastid" evidence="8"/>
<dbReference type="SUPFAM" id="SSF50249">
    <property type="entry name" value="Nucleic acid-binding proteins"/>
    <property type="match status" value="1"/>
</dbReference>
<dbReference type="RefSeq" id="YP_006234187.1">
    <property type="nucleotide sequence ID" value="NC_017754.2"/>
</dbReference>
<dbReference type="Gene3D" id="4.10.950.10">
    <property type="entry name" value="Ribosomal protein L2, domain 3"/>
    <property type="match status" value="1"/>
</dbReference>
<protein>
    <recommendedName>
        <fullName evidence="4">Large ribosomal subunit protein uL2m</fullName>
    </recommendedName>
</protein>
<evidence type="ECO:0000256" key="4">
    <source>
        <dbReference type="ARBA" id="ARBA00069872"/>
    </source>
</evidence>
<dbReference type="PANTHER" id="PTHR13691:SF5">
    <property type="entry name" value="LARGE RIBOSOMAL SUBUNIT PROTEIN UL2M"/>
    <property type="match status" value="1"/>
</dbReference>